<gene>
    <name evidence="4" type="ORF">FE784_36475</name>
</gene>
<dbReference type="OrthoDB" id="9789954at2"/>
<dbReference type="Proteomes" id="UP000307943">
    <property type="component" value="Unassembled WGS sequence"/>
</dbReference>
<dbReference type="Pfam" id="PF09860">
    <property type="entry name" value="DUF2087"/>
    <property type="match status" value="1"/>
</dbReference>
<keyword evidence="5" id="KW-1185">Reference proteome</keyword>
<dbReference type="EMBL" id="VDCQ01000087">
    <property type="protein sequence ID" value="TNJ60031.1"/>
    <property type="molecule type" value="Genomic_DNA"/>
</dbReference>
<dbReference type="PRINTS" id="PR00038">
    <property type="entry name" value="HTHLUXR"/>
</dbReference>
<dbReference type="GO" id="GO:0006355">
    <property type="term" value="P:regulation of DNA-templated transcription"/>
    <property type="evidence" value="ECO:0007669"/>
    <property type="project" value="InterPro"/>
</dbReference>
<evidence type="ECO:0000256" key="2">
    <source>
        <dbReference type="ARBA" id="ARBA00023163"/>
    </source>
</evidence>
<organism evidence="4 5">
    <name type="scientific">Paenibacillus hemerocallicola</name>
    <dbReference type="NCBI Taxonomy" id="1172614"/>
    <lineage>
        <taxon>Bacteria</taxon>
        <taxon>Bacillati</taxon>
        <taxon>Bacillota</taxon>
        <taxon>Bacilli</taxon>
        <taxon>Bacillales</taxon>
        <taxon>Paenibacillaceae</taxon>
        <taxon>Paenibacillus</taxon>
    </lineage>
</organism>
<dbReference type="Gene3D" id="1.10.10.10">
    <property type="entry name" value="Winged helix-like DNA-binding domain superfamily/Winged helix DNA-binding domain"/>
    <property type="match status" value="1"/>
</dbReference>
<sequence length="248" mass="29007">MNSDHLAIHELKKGFHYVPEAQVFICNVCGQRFENGEVFPIQGRFFEANRAVEFHVGEEHGDNLKRLLHEDSKYNSLTDNQKQLLSLIHDGLSDKEISGKLGVSTSTVRHQRFMFREKAKQAKLYLAIYEQVAEKKTTDEERLIQIHPNATMVDERYLVTEKENLQILKSAFISLSPLKLKAFPSREKKKIVVLRTIARHFEQGKKYTENEINEQLRFIFDDHAVLRRYLVDYGFMYRTPDGKEYGLN</sequence>
<evidence type="ECO:0000313" key="5">
    <source>
        <dbReference type="Proteomes" id="UP000307943"/>
    </source>
</evidence>
<dbReference type="AlphaFoldDB" id="A0A5C4SWX2"/>
<dbReference type="Pfam" id="PF00196">
    <property type="entry name" value="GerE"/>
    <property type="match status" value="1"/>
</dbReference>
<evidence type="ECO:0000256" key="1">
    <source>
        <dbReference type="ARBA" id="ARBA00023015"/>
    </source>
</evidence>
<proteinExistence type="predicted"/>
<accession>A0A5C4SWX2</accession>
<feature type="domain" description="HTH luxR-type" evidence="3">
    <location>
        <begin position="74"/>
        <end position="131"/>
    </location>
</feature>
<dbReference type="InterPro" id="IPR000792">
    <property type="entry name" value="Tscrpt_reg_LuxR_C"/>
</dbReference>
<keyword evidence="2" id="KW-0804">Transcription</keyword>
<dbReference type="RefSeq" id="WP_139607165.1">
    <property type="nucleotide sequence ID" value="NZ_VDCQ01000087.1"/>
</dbReference>
<dbReference type="InterPro" id="IPR016032">
    <property type="entry name" value="Sig_transdc_resp-reg_C-effctor"/>
</dbReference>
<keyword evidence="1" id="KW-0805">Transcription regulation</keyword>
<comment type="caution">
    <text evidence="4">The sequence shown here is derived from an EMBL/GenBank/DDBJ whole genome shotgun (WGS) entry which is preliminary data.</text>
</comment>
<dbReference type="GO" id="GO:0003677">
    <property type="term" value="F:DNA binding"/>
    <property type="evidence" value="ECO:0007669"/>
    <property type="project" value="InterPro"/>
</dbReference>
<dbReference type="SUPFAM" id="SSF46894">
    <property type="entry name" value="C-terminal effector domain of the bipartite response regulators"/>
    <property type="match status" value="1"/>
</dbReference>
<dbReference type="SMART" id="SM00421">
    <property type="entry name" value="HTH_LUXR"/>
    <property type="match status" value="1"/>
</dbReference>
<evidence type="ECO:0000259" key="3">
    <source>
        <dbReference type="SMART" id="SM00421"/>
    </source>
</evidence>
<name>A0A5C4SWX2_9BACL</name>
<dbReference type="InterPro" id="IPR036388">
    <property type="entry name" value="WH-like_DNA-bd_sf"/>
</dbReference>
<protein>
    <submittedName>
        <fullName evidence="4">DUF2087 domain-containing protein</fullName>
    </submittedName>
</protein>
<dbReference type="InterPro" id="IPR018656">
    <property type="entry name" value="DUF2087"/>
</dbReference>
<reference evidence="4 5" key="1">
    <citation type="submission" date="2019-05" db="EMBL/GenBank/DDBJ databases">
        <title>We sequenced the genome of Paenibacillus hemerocallicola KCTC 33185 for further insight into its adaptation and study the phylogeny of Paenibacillus.</title>
        <authorList>
            <person name="Narsing Rao M.P."/>
        </authorList>
    </citation>
    <scope>NUCLEOTIDE SEQUENCE [LARGE SCALE GENOMIC DNA]</scope>
    <source>
        <strain evidence="4 5">KCTC 33185</strain>
    </source>
</reference>
<evidence type="ECO:0000313" key="4">
    <source>
        <dbReference type="EMBL" id="TNJ60031.1"/>
    </source>
</evidence>